<evidence type="ECO:0000313" key="1">
    <source>
        <dbReference type="EMBL" id="PWV70436.1"/>
    </source>
</evidence>
<protein>
    <submittedName>
        <fullName evidence="1">Uncharacterized protein</fullName>
    </submittedName>
</protein>
<accession>A0A317N586</accession>
<keyword evidence="2" id="KW-1185">Reference proteome</keyword>
<dbReference type="Proteomes" id="UP000246410">
    <property type="component" value="Unassembled WGS sequence"/>
</dbReference>
<evidence type="ECO:0000313" key="2">
    <source>
        <dbReference type="Proteomes" id="UP000246410"/>
    </source>
</evidence>
<organism evidence="1 2">
    <name type="scientific">Nocardia neocaledoniensis</name>
    <dbReference type="NCBI Taxonomy" id="236511"/>
    <lineage>
        <taxon>Bacteria</taxon>
        <taxon>Bacillati</taxon>
        <taxon>Actinomycetota</taxon>
        <taxon>Actinomycetes</taxon>
        <taxon>Mycobacteriales</taxon>
        <taxon>Nocardiaceae</taxon>
        <taxon>Nocardia</taxon>
    </lineage>
</organism>
<gene>
    <name evidence="1" type="ORF">DFR69_113150</name>
</gene>
<comment type="caution">
    <text evidence="1">The sequence shown here is derived from an EMBL/GenBank/DDBJ whole genome shotgun (WGS) entry which is preliminary data.</text>
</comment>
<reference evidence="1 2" key="1">
    <citation type="submission" date="2018-05" db="EMBL/GenBank/DDBJ databases">
        <title>Genomic Encyclopedia of Type Strains, Phase IV (KMG-IV): sequencing the most valuable type-strain genomes for metagenomic binning, comparative biology and taxonomic classification.</title>
        <authorList>
            <person name="Goeker M."/>
        </authorList>
    </citation>
    <scope>NUCLEOTIDE SEQUENCE [LARGE SCALE GENOMIC DNA]</scope>
    <source>
        <strain evidence="1 2">DSM 44717</strain>
    </source>
</reference>
<proteinExistence type="predicted"/>
<dbReference type="EMBL" id="QGTL01000013">
    <property type="protein sequence ID" value="PWV70436.1"/>
    <property type="molecule type" value="Genomic_DNA"/>
</dbReference>
<sequence>MFMQEQLRFGGKIGPDKFNAPVAAAQVIPLPEVTRTPGLTELTTDRNWRVTHTIADLRWVMRPVRTQSTSMERSQAGS</sequence>
<dbReference type="RefSeq" id="WP_110040694.1">
    <property type="nucleotide sequence ID" value="NZ_QGTL01000013.1"/>
</dbReference>
<dbReference type="AlphaFoldDB" id="A0A317N586"/>
<name>A0A317N586_9NOCA</name>